<dbReference type="Proteomes" id="UP000075391">
    <property type="component" value="Unassembled WGS sequence"/>
</dbReference>
<accession>A0A150WWW5</accession>
<reference evidence="1 2" key="1">
    <citation type="submission" date="2016-03" db="EMBL/GenBank/DDBJ databases">
        <authorList>
            <person name="Ploux O."/>
        </authorList>
    </citation>
    <scope>NUCLEOTIDE SEQUENCE [LARGE SCALE GENOMIC DNA]</scope>
    <source>
        <strain evidence="1 2">BER2</strain>
    </source>
</reference>
<dbReference type="OrthoDB" id="5288946at2"/>
<protein>
    <submittedName>
        <fullName evidence="1">Uncharacterized protein</fullName>
    </submittedName>
</protein>
<evidence type="ECO:0000313" key="1">
    <source>
        <dbReference type="EMBL" id="KYG70906.1"/>
    </source>
</evidence>
<comment type="caution">
    <text evidence="1">The sequence shown here is derived from an EMBL/GenBank/DDBJ whole genome shotgun (WGS) entry which is preliminary data.</text>
</comment>
<organism evidence="1 2">
    <name type="scientific">Bdellovibrio bacteriovorus</name>
    <dbReference type="NCBI Taxonomy" id="959"/>
    <lineage>
        <taxon>Bacteria</taxon>
        <taxon>Pseudomonadati</taxon>
        <taxon>Bdellovibrionota</taxon>
        <taxon>Bdellovibrionia</taxon>
        <taxon>Bdellovibrionales</taxon>
        <taxon>Pseudobdellovibrionaceae</taxon>
        <taxon>Bdellovibrio</taxon>
    </lineage>
</organism>
<dbReference type="AlphaFoldDB" id="A0A150WWW5"/>
<dbReference type="EMBL" id="LUKF01000001">
    <property type="protein sequence ID" value="KYG70906.1"/>
    <property type="molecule type" value="Genomic_DNA"/>
</dbReference>
<evidence type="ECO:0000313" key="2">
    <source>
        <dbReference type="Proteomes" id="UP000075391"/>
    </source>
</evidence>
<sequence>MPIGAIPKDSAIELKTVPTGSFFNPAVRSDNTETGFQKVDNSGLLQVKSITTKDTSSDTADLQALATNQQLVVQTGDLTAQNSNCSSSGDSTNCTITQDVPVYKTGNFDFVNWFLNLFGMGKQPSLVTPSKNIEKTPPKEAMALALEKTVTETNAKLAKPLEPSCTDNLPQDLKRDKTLVCGVEQALAAFRKGKDDGKITQEIFIFNDFSNGGVMGKMWFLNADGTPAKVVDKNPIWVSRGEGGFGNGRGTMRTPNGAVVTKAYRPPRNGNIKDGVELIGLEPENQDIFGRGVLLHGWDPYTPTQGCLGVAGNLDTRAKGNSKLGGTPPYLDIMKKGLLKNGGVMIYNFTPVKKNKCS</sequence>
<gene>
    <name evidence="1" type="ORF">AZI85_01065</name>
</gene>
<proteinExistence type="predicted"/>
<name>A0A150WWW5_BDEBC</name>